<dbReference type="OrthoDB" id="419752at2759"/>
<proteinExistence type="inferred from homology"/>
<keyword evidence="8 11" id="KW-0350">Heme biosynthesis</keyword>
<evidence type="ECO:0000256" key="11">
    <source>
        <dbReference type="RuleBase" id="RU367069"/>
    </source>
</evidence>
<comment type="pathway">
    <text evidence="2 11">Porphyrin-containing compound metabolism; protoporphyrin-IX biosynthesis; protoporphyrin-IX from protoporphyrinogen-IX: step 1/1.</text>
</comment>
<evidence type="ECO:0000256" key="10">
    <source>
        <dbReference type="ARBA" id="ARBA00047554"/>
    </source>
</evidence>
<comment type="cofactor">
    <cofactor evidence="11">
        <name>FAD</name>
        <dbReference type="ChEBI" id="CHEBI:57692"/>
    </cofactor>
    <text evidence="11">Binds 1 FAD per subunit.</text>
</comment>
<evidence type="ECO:0000256" key="9">
    <source>
        <dbReference type="ARBA" id="ARBA00023244"/>
    </source>
</evidence>
<dbReference type="NCBIfam" id="TIGR00562">
    <property type="entry name" value="proto_IX_ox"/>
    <property type="match status" value="1"/>
</dbReference>
<sequence length="565" mass="59254">MRNLAFALFLVAPAAALRAPARAAAPRRAASPVRARVHASAAPSVVDVVVIGSGISGSSLGFHLATEQGVPAVLVTEARDDVGGNVISKEADGFLWEEGPNTFQPTAQIMRLAHDVGLADEVVLADAKAPRLVYFEGALYPLPLNNPLVEGALDFKLVSWPGKIRAALGALGVPGILRPYTGVDAYSGEQSAPGVEESIQSFITRHLGREVFEKVIDPFVSGVYAGDPSRLAMQWALKKIHNLEARGANAGLLSGGLERFSELQAERKSDEFIAKWREGAALMKERVTGGALGSFRKGLQALPRAISARLGEDRVRVGRTLRRISAASGGGYVCSFRTAAGAEESVACRAAALTIPSHAYGEILRGLPGADELVAALRAVRYPAVASVTLAYPSSELKAEHGGQLSGFGHLIPRTQGVRTLGAIWSSSLFPERAPPGRTLILSYIGGSRDPQLGTLPTDAIVSIVDGDVKKVLLKEGSSVQPKVLGCRLWPLAIPQYEKGHGKVLDAIAAFEARNPGLFLGGNYRTGVAFGDCVAYGVGEAERIAAALPSLPAPQLAAAAQAARA</sequence>
<feature type="domain" description="Amine oxidase" evidence="13">
    <location>
        <begin position="66"/>
        <end position="544"/>
    </location>
</feature>
<evidence type="ECO:0000256" key="5">
    <source>
        <dbReference type="ARBA" id="ARBA00022630"/>
    </source>
</evidence>
<organism evidence="14 15">
    <name type="scientific">Diacronema lutheri</name>
    <name type="common">Unicellular marine alga</name>
    <name type="synonym">Monochrysis lutheri</name>
    <dbReference type="NCBI Taxonomy" id="2081491"/>
    <lineage>
        <taxon>Eukaryota</taxon>
        <taxon>Haptista</taxon>
        <taxon>Haptophyta</taxon>
        <taxon>Pavlovophyceae</taxon>
        <taxon>Pavlovales</taxon>
        <taxon>Pavlovaceae</taxon>
        <taxon>Diacronema</taxon>
    </lineage>
</organism>
<evidence type="ECO:0000313" key="15">
    <source>
        <dbReference type="Proteomes" id="UP000751190"/>
    </source>
</evidence>
<protein>
    <recommendedName>
        <fullName evidence="4 11">Protoporphyrinogen oxidase</fullName>
        <ecNumber evidence="4 11">1.3.3.4</ecNumber>
    </recommendedName>
</protein>
<feature type="signal peptide" evidence="12">
    <location>
        <begin position="1"/>
        <end position="16"/>
    </location>
</feature>
<dbReference type="PANTHER" id="PTHR42923:SF3">
    <property type="entry name" value="PROTOPORPHYRINOGEN OXIDASE"/>
    <property type="match status" value="1"/>
</dbReference>
<name>A0A8J6C2F7_DIALT</name>
<evidence type="ECO:0000256" key="4">
    <source>
        <dbReference type="ARBA" id="ARBA00012867"/>
    </source>
</evidence>
<keyword evidence="5 11" id="KW-0285">Flavoprotein</keyword>
<dbReference type="GO" id="GO:0005743">
    <property type="term" value="C:mitochondrial inner membrane"/>
    <property type="evidence" value="ECO:0007669"/>
    <property type="project" value="UniProtKB-SubCell"/>
</dbReference>
<keyword evidence="7 11" id="KW-0560">Oxidoreductase</keyword>
<keyword evidence="15" id="KW-1185">Reference proteome</keyword>
<dbReference type="EMBL" id="JAGTXO010000038">
    <property type="protein sequence ID" value="KAG8459742.1"/>
    <property type="molecule type" value="Genomic_DNA"/>
</dbReference>
<dbReference type="Gene3D" id="3.50.50.60">
    <property type="entry name" value="FAD/NAD(P)-binding domain"/>
    <property type="match status" value="1"/>
</dbReference>
<dbReference type="EC" id="1.3.3.4" evidence="4 11"/>
<evidence type="ECO:0000256" key="3">
    <source>
        <dbReference type="ARBA" id="ARBA00010551"/>
    </source>
</evidence>
<comment type="function">
    <text evidence="1 11">Catalyzes the 6-electron oxidation of protoporphyrinogen-IX to form protoporphyrin-IX.</text>
</comment>
<keyword evidence="6 11" id="KW-0274">FAD</keyword>
<dbReference type="SUPFAM" id="SSF51905">
    <property type="entry name" value="FAD/NAD(P)-binding domain"/>
    <property type="match status" value="1"/>
</dbReference>
<dbReference type="OMA" id="WFDQWFG"/>
<dbReference type="InterPro" id="IPR002937">
    <property type="entry name" value="Amino_oxidase"/>
</dbReference>
<comment type="subcellular location">
    <subcellularLocation>
        <location evidence="11">Mitochondrion inner membrane</location>
    </subcellularLocation>
</comment>
<dbReference type="InterPro" id="IPR036188">
    <property type="entry name" value="FAD/NAD-bd_sf"/>
</dbReference>
<dbReference type="Proteomes" id="UP000751190">
    <property type="component" value="Unassembled WGS sequence"/>
</dbReference>
<dbReference type="InterPro" id="IPR050464">
    <property type="entry name" value="Zeta_carotene_desat/Oxidored"/>
</dbReference>
<evidence type="ECO:0000259" key="13">
    <source>
        <dbReference type="Pfam" id="PF01593"/>
    </source>
</evidence>
<accession>A0A8J6C2F7</accession>
<dbReference type="InterPro" id="IPR004572">
    <property type="entry name" value="Protoporphyrinogen_oxidase"/>
</dbReference>
<keyword evidence="9 11" id="KW-0627">Porphyrin biosynthesis</keyword>
<dbReference type="Pfam" id="PF01593">
    <property type="entry name" value="Amino_oxidase"/>
    <property type="match status" value="1"/>
</dbReference>
<comment type="similarity">
    <text evidence="3 11">Belongs to the protoporphyrinogen/coproporphyrinogen oxidase family. Protoporphyrinogen oxidase subfamily.</text>
</comment>
<evidence type="ECO:0000313" key="14">
    <source>
        <dbReference type="EMBL" id="KAG8459742.1"/>
    </source>
</evidence>
<dbReference type="UniPathway" id="UPA00251">
    <property type="reaction ID" value="UER00324"/>
</dbReference>
<comment type="catalytic activity">
    <reaction evidence="10 11">
        <text>protoporphyrinogen IX + 3 O2 = protoporphyrin IX + 3 H2O2</text>
        <dbReference type="Rhea" id="RHEA:25576"/>
        <dbReference type="ChEBI" id="CHEBI:15379"/>
        <dbReference type="ChEBI" id="CHEBI:16240"/>
        <dbReference type="ChEBI" id="CHEBI:57306"/>
        <dbReference type="ChEBI" id="CHEBI:57307"/>
        <dbReference type="EC" id="1.3.3.4"/>
    </reaction>
</comment>
<dbReference type="GO" id="GO:0006782">
    <property type="term" value="P:protoporphyrinogen IX biosynthetic process"/>
    <property type="evidence" value="ECO:0007669"/>
    <property type="project" value="UniProtKB-UniRule"/>
</dbReference>
<reference evidence="14" key="1">
    <citation type="submission" date="2021-05" db="EMBL/GenBank/DDBJ databases">
        <title>The genome of the haptophyte Pavlova lutheri (Diacronema luteri, Pavlovales) - a model for lipid biosynthesis in eukaryotic algae.</title>
        <authorList>
            <person name="Hulatt C.J."/>
            <person name="Posewitz M.C."/>
        </authorList>
    </citation>
    <scope>NUCLEOTIDE SEQUENCE</scope>
    <source>
        <strain evidence="14">NIVA-4/92</strain>
    </source>
</reference>
<dbReference type="PANTHER" id="PTHR42923">
    <property type="entry name" value="PROTOPORPHYRINOGEN OXIDASE"/>
    <property type="match status" value="1"/>
</dbReference>
<dbReference type="Gene3D" id="3.90.660.20">
    <property type="entry name" value="Protoporphyrinogen oxidase, mitochondrial, domain 2"/>
    <property type="match status" value="1"/>
</dbReference>
<comment type="caution">
    <text evidence="14">The sequence shown here is derived from an EMBL/GenBank/DDBJ whole genome shotgun (WGS) entry which is preliminary data.</text>
</comment>
<keyword evidence="12" id="KW-0732">Signal</keyword>
<evidence type="ECO:0000256" key="12">
    <source>
        <dbReference type="SAM" id="SignalP"/>
    </source>
</evidence>
<evidence type="ECO:0000256" key="8">
    <source>
        <dbReference type="ARBA" id="ARBA00023133"/>
    </source>
</evidence>
<evidence type="ECO:0000256" key="7">
    <source>
        <dbReference type="ARBA" id="ARBA00023002"/>
    </source>
</evidence>
<feature type="chain" id="PRO_5035291783" description="Protoporphyrinogen oxidase" evidence="12">
    <location>
        <begin position="17"/>
        <end position="565"/>
    </location>
</feature>
<evidence type="ECO:0000256" key="6">
    <source>
        <dbReference type="ARBA" id="ARBA00022827"/>
    </source>
</evidence>
<evidence type="ECO:0000256" key="1">
    <source>
        <dbReference type="ARBA" id="ARBA00002600"/>
    </source>
</evidence>
<gene>
    <name evidence="14" type="ORF">KFE25_003194</name>
</gene>
<evidence type="ECO:0000256" key="2">
    <source>
        <dbReference type="ARBA" id="ARBA00005073"/>
    </source>
</evidence>
<dbReference type="Gene3D" id="1.10.3110.10">
    <property type="entry name" value="protoporphyrinogen ix oxidase, domain 3"/>
    <property type="match status" value="1"/>
</dbReference>
<dbReference type="SUPFAM" id="SSF54373">
    <property type="entry name" value="FAD-linked reductases, C-terminal domain"/>
    <property type="match status" value="1"/>
</dbReference>
<dbReference type="GO" id="GO:0004729">
    <property type="term" value="F:oxygen-dependent protoporphyrinogen oxidase activity"/>
    <property type="evidence" value="ECO:0007669"/>
    <property type="project" value="UniProtKB-UniRule"/>
</dbReference>
<dbReference type="AlphaFoldDB" id="A0A8J6C2F7"/>